<name>A0A6A6STR4_9PLEO</name>
<feature type="compositionally biased region" description="Low complexity" evidence="1">
    <location>
        <begin position="233"/>
        <end position="253"/>
    </location>
</feature>
<evidence type="ECO:0000313" key="4">
    <source>
        <dbReference type="Proteomes" id="UP000799324"/>
    </source>
</evidence>
<keyword evidence="4" id="KW-1185">Reference proteome</keyword>
<feature type="compositionally biased region" description="Polar residues" evidence="1">
    <location>
        <begin position="488"/>
        <end position="525"/>
    </location>
</feature>
<evidence type="ECO:0000256" key="2">
    <source>
        <dbReference type="SAM" id="SignalP"/>
    </source>
</evidence>
<accession>A0A6A6STR4</accession>
<feature type="region of interest" description="Disordered" evidence="1">
    <location>
        <begin position="487"/>
        <end position="558"/>
    </location>
</feature>
<dbReference type="AlphaFoldDB" id="A0A6A6STR4"/>
<feature type="compositionally biased region" description="Polar residues" evidence="1">
    <location>
        <begin position="329"/>
        <end position="342"/>
    </location>
</feature>
<feature type="compositionally biased region" description="Polar residues" evidence="1">
    <location>
        <begin position="164"/>
        <end position="173"/>
    </location>
</feature>
<reference evidence="3" key="1">
    <citation type="journal article" date="2020" name="Stud. Mycol.">
        <title>101 Dothideomycetes genomes: a test case for predicting lifestyles and emergence of pathogens.</title>
        <authorList>
            <person name="Haridas S."/>
            <person name="Albert R."/>
            <person name="Binder M."/>
            <person name="Bloem J."/>
            <person name="Labutti K."/>
            <person name="Salamov A."/>
            <person name="Andreopoulos B."/>
            <person name="Baker S."/>
            <person name="Barry K."/>
            <person name="Bills G."/>
            <person name="Bluhm B."/>
            <person name="Cannon C."/>
            <person name="Castanera R."/>
            <person name="Culley D."/>
            <person name="Daum C."/>
            <person name="Ezra D."/>
            <person name="Gonzalez J."/>
            <person name="Henrissat B."/>
            <person name="Kuo A."/>
            <person name="Liang C."/>
            <person name="Lipzen A."/>
            <person name="Lutzoni F."/>
            <person name="Magnuson J."/>
            <person name="Mondo S."/>
            <person name="Nolan M."/>
            <person name="Ohm R."/>
            <person name="Pangilinan J."/>
            <person name="Park H.-J."/>
            <person name="Ramirez L."/>
            <person name="Alfaro M."/>
            <person name="Sun H."/>
            <person name="Tritt A."/>
            <person name="Yoshinaga Y."/>
            <person name="Zwiers L.-H."/>
            <person name="Turgeon B."/>
            <person name="Goodwin S."/>
            <person name="Spatafora J."/>
            <person name="Crous P."/>
            <person name="Grigoriev I."/>
        </authorList>
    </citation>
    <scope>NUCLEOTIDE SEQUENCE</scope>
    <source>
        <strain evidence="3">CBS 122681</strain>
    </source>
</reference>
<feature type="compositionally biased region" description="Low complexity" evidence="1">
    <location>
        <begin position="526"/>
        <end position="545"/>
    </location>
</feature>
<keyword evidence="2" id="KW-0732">Signal</keyword>
<feature type="region of interest" description="Disordered" evidence="1">
    <location>
        <begin position="59"/>
        <end position="178"/>
    </location>
</feature>
<protein>
    <recommendedName>
        <fullName evidence="5">REJ domain-containing protein</fullName>
    </recommendedName>
</protein>
<feature type="region of interest" description="Disordered" evidence="1">
    <location>
        <begin position="317"/>
        <end position="362"/>
    </location>
</feature>
<evidence type="ECO:0000313" key="3">
    <source>
        <dbReference type="EMBL" id="KAF2649838.1"/>
    </source>
</evidence>
<evidence type="ECO:0000256" key="1">
    <source>
        <dbReference type="SAM" id="MobiDB-lite"/>
    </source>
</evidence>
<evidence type="ECO:0008006" key="5">
    <source>
        <dbReference type="Google" id="ProtNLM"/>
    </source>
</evidence>
<dbReference type="Proteomes" id="UP000799324">
    <property type="component" value="Unassembled WGS sequence"/>
</dbReference>
<feature type="signal peptide" evidence="2">
    <location>
        <begin position="1"/>
        <end position="23"/>
    </location>
</feature>
<sequence>MWFKSSWFLLHTALFITSNVVLGTPNEVASEQYDKTLPGLGVAYRANRRAQPWSNETISASLSAHEPTPVESTLVDSSTSLTSVNNPQTPHSRPEPSQANGATTVTADQSSSFASVSSATDVVSGTQASSRHSSGPSSSSSSTSTQHDVASSQIPSPSSRMSTVLPSQTKGSQTTTAFSTYGGTTLGLGSSNAATSTPESQLVSDVSSTLQVSQSSSSVVERQSSSTATTHRSSISEPTPSSSMAPEPSSATEQTPDSSFHQASTVTLEATSDNVASSITTNNGNSVGSTSPTSLAASNTMHQTGWSSAKTSLSSFGVPSSSGYAPGSTGPQSDTAFPTSTVSATSTDSPDHSHTSWNAPSGISTTSISSSVIGQSSGRSSSSISLTIPSTLSQISSGFIATTLYSGSSPLTSNVLSVTVVFSVTINSITISTAESLTSFVNTGSQLPPQSQNPVPSSFFIPVSETLAVPPSVATSLTSLLTGISLPGMTSGTGQPSQPSDESTIISAQSSLRTTPPSQSSQVVPTTTPSASNSTTSSTTEILSSQGSVSSDSTLGFSPSDSTTLLDGTSTAGSSTATVLLPSTGGTAATGVSETSLVSTQGSQPIPTSETLLLSTTLPTGLPLKSSLIISDAPGLSTGNSISSLASVTFPIGTGATAILPRL</sequence>
<gene>
    <name evidence="3" type="ORF">K491DRAFT_167894</name>
</gene>
<proteinExistence type="predicted"/>
<feature type="compositionally biased region" description="Low complexity" evidence="1">
    <location>
        <begin position="200"/>
        <end position="226"/>
    </location>
</feature>
<feature type="chain" id="PRO_5025563515" description="REJ domain-containing protein" evidence="2">
    <location>
        <begin position="24"/>
        <end position="663"/>
    </location>
</feature>
<feature type="compositionally biased region" description="Low complexity" evidence="1">
    <location>
        <begin position="72"/>
        <end position="84"/>
    </location>
</feature>
<feature type="compositionally biased region" description="Low complexity" evidence="1">
    <location>
        <begin position="106"/>
        <end position="162"/>
    </location>
</feature>
<feature type="region of interest" description="Disordered" evidence="1">
    <location>
        <begin position="276"/>
        <end position="302"/>
    </location>
</feature>
<feature type="region of interest" description="Disordered" evidence="1">
    <location>
        <begin position="190"/>
        <end position="261"/>
    </location>
</feature>
<dbReference type="EMBL" id="MU004477">
    <property type="protein sequence ID" value="KAF2649838.1"/>
    <property type="molecule type" value="Genomic_DNA"/>
</dbReference>
<feature type="compositionally biased region" description="Polar residues" evidence="1">
    <location>
        <begin position="546"/>
        <end position="558"/>
    </location>
</feature>
<organism evidence="3 4">
    <name type="scientific">Lophiostoma macrostomum CBS 122681</name>
    <dbReference type="NCBI Taxonomy" id="1314788"/>
    <lineage>
        <taxon>Eukaryota</taxon>
        <taxon>Fungi</taxon>
        <taxon>Dikarya</taxon>
        <taxon>Ascomycota</taxon>
        <taxon>Pezizomycotina</taxon>
        <taxon>Dothideomycetes</taxon>
        <taxon>Pleosporomycetidae</taxon>
        <taxon>Pleosporales</taxon>
        <taxon>Lophiostomataceae</taxon>
        <taxon>Lophiostoma</taxon>
    </lineage>
</organism>
<feature type="compositionally biased region" description="Polar residues" evidence="1">
    <location>
        <begin position="85"/>
        <end position="105"/>
    </location>
</feature>